<dbReference type="SUPFAM" id="SSF51430">
    <property type="entry name" value="NAD(P)-linked oxidoreductase"/>
    <property type="match status" value="1"/>
</dbReference>
<dbReference type="CDD" id="cd19092">
    <property type="entry name" value="AKR_BsYcsN_EcYdhF-like"/>
    <property type="match status" value="1"/>
</dbReference>
<accession>A0A7W9SRF9</accession>
<dbReference type="Gene3D" id="3.20.20.100">
    <property type="entry name" value="NADP-dependent oxidoreductase domain"/>
    <property type="match status" value="1"/>
</dbReference>
<sequence>MTMKRLQIGTSGLSASEISLGCMRIAGMAPDAVDTLLKTSWEAGINFYDHADIYGGGKSEEVFTASVKRLGLQRSELLLQSKCGIRSGFFDFSKEHILTSVDKILTRLDTDYLDILLLHRPDALVEPEEVAEAFETLKQSGKVLHFGVSNHNPSQIELLQASLPMKLEANQLQFSITNTGMVDHGLNVNMEIERSNDRDGGILNYCRLKKITVQAWSPFQHGFFEGTFLGNPKFPKLNEVLEAMAGEFGVTPTTLAIAWILRHPAKIQPIVGTTSPERVKQVALASEVALTRPQWYEIYRAAGNTLP</sequence>
<evidence type="ECO:0000313" key="2">
    <source>
        <dbReference type="EMBL" id="MBB6050624.1"/>
    </source>
</evidence>
<comment type="caution">
    <text evidence="2">The sequence shown here is derived from an EMBL/GenBank/DDBJ whole genome shotgun (WGS) entry which is preliminary data.</text>
</comment>
<evidence type="ECO:0000313" key="3">
    <source>
        <dbReference type="Proteomes" id="UP000520814"/>
    </source>
</evidence>
<dbReference type="Pfam" id="PF00248">
    <property type="entry name" value="Aldo_ket_red"/>
    <property type="match status" value="1"/>
</dbReference>
<protein>
    <submittedName>
        <fullName evidence="2">Putative oxidoreductase</fullName>
    </submittedName>
</protein>
<reference evidence="2 3" key="1">
    <citation type="submission" date="2020-08" db="EMBL/GenBank/DDBJ databases">
        <title>Genomic Encyclopedia of Type Strains, Phase IV (KMG-IV): sequencing the most valuable type-strain genomes for metagenomic binning, comparative biology and taxonomic classification.</title>
        <authorList>
            <person name="Goeker M."/>
        </authorList>
    </citation>
    <scope>NUCLEOTIDE SEQUENCE [LARGE SCALE GENOMIC DNA]</scope>
    <source>
        <strain evidence="2 3">DSM 23562</strain>
    </source>
</reference>
<dbReference type="InterPro" id="IPR036812">
    <property type="entry name" value="NAD(P)_OxRdtase_dom_sf"/>
</dbReference>
<evidence type="ECO:0000259" key="1">
    <source>
        <dbReference type="Pfam" id="PF00248"/>
    </source>
</evidence>
<dbReference type="PANTHER" id="PTHR43364">
    <property type="entry name" value="NADH-SPECIFIC METHYLGLYOXAL REDUCTASE-RELATED"/>
    <property type="match status" value="1"/>
</dbReference>
<dbReference type="AlphaFoldDB" id="A0A7W9SRF9"/>
<dbReference type="PANTHER" id="PTHR43364:SF1">
    <property type="entry name" value="OXIDOREDUCTASE YDHF"/>
    <property type="match status" value="1"/>
</dbReference>
<keyword evidence="3" id="KW-1185">Reference proteome</keyword>
<feature type="domain" description="NADP-dependent oxidoreductase" evidence="1">
    <location>
        <begin position="17"/>
        <end position="298"/>
    </location>
</feature>
<gene>
    <name evidence="2" type="ORF">HNQ39_002415</name>
</gene>
<dbReference type="InterPro" id="IPR050523">
    <property type="entry name" value="AKR_Detox_Biosynth"/>
</dbReference>
<name>A0A7W9SRF9_ARMRO</name>
<organism evidence="2 3">
    <name type="scientific">Armatimonas rosea</name>
    <dbReference type="NCBI Taxonomy" id="685828"/>
    <lineage>
        <taxon>Bacteria</taxon>
        <taxon>Bacillati</taxon>
        <taxon>Armatimonadota</taxon>
        <taxon>Armatimonadia</taxon>
        <taxon>Armatimonadales</taxon>
        <taxon>Armatimonadaceae</taxon>
        <taxon>Armatimonas</taxon>
    </lineage>
</organism>
<proteinExistence type="predicted"/>
<dbReference type="GO" id="GO:0005829">
    <property type="term" value="C:cytosol"/>
    <property type="evidence" value="ECO:0007669"/>
    <property type="project" value="TreeGrafter"/>
</dbReference>
<dbReference type="EMBL" id="JACHGW010000002">
    <property type="protein sequence ID" value="MBB6050624.1"/>
    <property type="molecule type" value="Genomic_DNA"/>
</dbReference>
<dbReference type="InterPro" id="IPR023210">
    <property type="entry name" value="NADP_OxRdtase_dom"/>
</dbReference>
<dbReference type="Proteomes" id="UP000520814">
    <property type="component" value="Unassembled WGS sequence"/>
</dbReference>